<sequence length="156" mass="19165">MNDQFLEIKTYIDNISSYDSSENFEYDHFPYLKNILDHFTAKQHDDFIEEVFTWEDHQLYFIADFLDFTQFILKGKYNSSYVFCECFSKINNVEYLRYIYINLEMYLMRRKFFNDDLILSVDDIVNNLYLLINHLRDENSIDFCLKMIENLNEFFN</sequence>
<comment type="caution">
    <text evidence="1">The sequence shown here is derived from an EMBL/GenBank/DDBJ whole genome shotgun (WGS) entry which is preliminary data.</text>
</comment>
<protein>
    <submittedName>
        <fullName evidence="1">Uncharacterized protein</fullName>
    </submittedName>
</protein>
<dbReference type="EMBL" id="JAUHGV010000004">
    <property type="protein sequence ID" value="MDN4011799.1"/>
    <property type="molecule type" value="Genomic_DNA"/>
</dbReference>
<gene>
    <name evidence="1" type="ORF">QX233_04935</name>
</gene>
<dbReference type="AlphaFoldDB" id="A0AAJ1R3T6"/>
<reference evidence="1" key="1">
    <citation type="submission" date="2023-06" db="EMBL/GenBank/DDBJ databases">
        <title>Two Chryseobacterium gambrini strains from China.</title>
        <authorList>
            <person name="Zeng J."/>
            <person name="Wu Y."/>
        </authorList>
    </citation>
    <scope>NUCLEOTIDE SEQUENCE</scope>
    <source>
        <strain evidence="1">SQ219</strain>
    </source>
</reference>
<dbReference type="RefSeq" id="WP_214591041.1">
    <property type="nucleotide sequence ID" value="NZ_JAUHGV010000004.1"/>
</dbReference>
<evidence type="ECO:0000313" key="2">
    <source>
        <dbReference type="Proteomes" id="UP001225933"/>
    </source>
</evidence>
<dbReference type="Proteomes" id="UP001225933">
    <property type="component" value="Unassembled WGS sequence"/>
</dbReference>
<evidence type="ECO:0000313" key="1">
    <source>
        <dbReference type="EMBL" id="MDN4011799.1"/>
    </source>
</evidence>
<accession>A0AAJ1R3T6</accession>
<organism evidence="1 2">
    <name type="scientific">Chryseobacterium gambrini</name>
    <dbReference type="NCBI Taxonomy" id="373672"/>
    <lineage>
        <taxon>Bacteria</taxon>
        <taxon>Pseudomonadati</taxon>
        <taxon>Bacteroidota</taxon>
        <taxon>Flavobacteriia</taxon>
        <taxon>Flavobacteriales</taxon>
        <taxon>Weeksellaceae</taxon>
        <taxon>Chryseobacterium group</taxon>
        <taxon>Chryseobacterium</taxon>
    </lineage>
</organism>
<proteinExistence type="predicted"/>
<name>A0AAJ1R3T6_9FLAO</name>